<keyword evidence="4" id="KW-1185">Reference proteome</keyword>
<keyword evidence="1" id="KW-0472">Membrane</keyword>
<evidence type="ECO:0000313" key="3">
    <source>
        <dbReference type="EMBL" id="GAA2358051.1"/>
    </source>
</evidence>
<proteinExistence type="predicted"/>
<comment type="caution">
    <text evidence="3">The sequence shown here is derived from an EMBL/GenBank/DDBJ whole genome shotgun (WGS) entry which is preliminary data.</text>
</comment>
<dbReference type="Pfam" id="PF01814">
    <property type="entry name" value="Hemerythrin"/>
    <property type="match status" value="1"/>
</dbReference>
<feature type="transmembrane region" description="Helical" evidence="1">
    <location>
        <begin position="28"/>
        <end position="47"/>
    </location>
</feature>
<keyword evidence="1" id="KW-1133">Transmembrane helix</keyword>
<evidence type="ECO:0000259" key="2">
    <source>
        <dbReference type="Pfam" id="PF01814"/>
    </source>
</evidence>
<organism evidence="3 4">
    <name type="scientific">Dactylosporangium salmoneum</name>
    <dbReference type="NCBI Taxonomy" id="53361"/>
    <lineage>
        <taxon>Bacteria</taxon>
        <taxon>Bacillati</taxon>
        <taxon>Actinomycetota</taxon>
        <taxon>Actinomycetes</taxon>
        <taxon>Micromonosporales</taxon>
        <taxon>Micromonosporaceae</taxon>
        <taxon>Dactylosporangium</taxon>
    </lineage>
</organism>
<feature type="domain" description="Hemerythrin-like" evidence="2">
    <location>
        <begin position="89"/>
        <end position="219"/>
    </location>
</feature>
<protein>
    <recommendedName>
        <fullName evidence="2">Hemerythrin-like domain-containing protein</fullName>
    </recommendedName>
</protein>
<evidence type="ECO:0000313" key="4">
    <source>
        <dbReference type="Proteomes" id="UP001501444"/>
    </source>
</evidence>
<dbReference type="EMBL" id="BAAARV010000043">
    <property type="protein sequence ID" value="GAA2358051.1"/>
    <property type="molecule type" value="Genomic_DNA"/>
</dbReference>
<dbReference type="InterPro" id="IPR012312">
    <property type="entry name" value="Hemerythrin-like"/>
</dbReference>
<gene>
    <name evidence="3" type="ORF">GCM10010170_051520</name>
</gene>
<reference evidence="4" key="1">
    <citation type="journal article" date="2019" name="Int. J. Syst. Evol. Microbiol.">
        <title>The Global Catalogue of Microorganisms (GCM) 10K type strain sequencing project: providing services to taxonomists for standard genome sequencing and annotation.</title>
        <authorList>
            <consortium name="The Broad Institute Genomics Platform"/>
            <consortium name="The Broad Institute Genome Sequencing Center for Infectious Disease"/>
            <person name="Wu L."/>
            <person name="Ma J."/>
        </authorList>
    </citation>
    <scope>NUCLEOTIDE SEQUENCE [LARGE SCALE GENOMIC DNA]</scope>
    <source>
        <strain evidence="4">JCM 3272</strain>
    </source>
</reference>
<evidence type="ECO:0000256" key="1">
    <source>
        <dbReference type="SAM" id="Phobius"/>
    </source>
</evidence>
<sequence>MLTADRVDGLADAILVARRARRIARRSAALGMGLSLAAMIPAAAGLLTPVAGALLQEAIDVAAIGLALTVLLPQRTHTVTMPSADLAVTQQLYAQHTAIRPLVEQIRAVADDLSVARADLGPVRELLDRLETDLLPHERAEEEQLLPIVARALGGPDPIAALSRTHAEIEHQIRRLRRTLPDIGSRPEPEDVIDLRAGLYGLYAIMQLHNAQEEENAFSLMPTAPG</sequence>
<dbReference type="Gene3D" id="1.20.120.520">
    <property type="entry name" value="nmb1532 protein domain like"/>
    <property type="match status" value="1"/>
</dbReference>
<accession>A0ABP5TPJ6</accession>
<keyword evidence="1" id="KW-0812">Transmembrane</keyword>
<dbReference type="Proteomes" id="UP001501444">
    <property type="component" value="Unassembled WGS sequence"/>
</dbReference>
<name>A0ABP5TPJ6_9ACTN</name>